<gene>
    <name evidence="2" type="ORF">FB460_0696</name>
</gene>
<dbReference type="RefSeq" id="WP_142092687.1">
    <property type="nucleotide sequence ID" value="NZ_BAAAMD010000001.1"/>
</dbReference>
<keyword evidence="3" id="KW-1185">Reference proteome</keyword>
<reference evidence="2 3" key="1">
    <citation type="submission" date="2019-06" db="EMBL/GenBank/DDBJ databases">
        <title>Sequencing the genomes of 1000 actinobacteria strains.</title>
        <authorList>
            <person name="Klenk H.-P."/>
        </authorList>
    </citation>
    <scope>NUCLEOTIDE SEQUENCE [LARGE SCALE GENOMIC DNA]</scope>
    <source>
        <strain evidence="2 3">DSM 8251</strain>
    </source>
</reference>
<dbReference type="EMBL" id="VFOR01000001">
    <property type="protein sequence ID" value="TQL62904.1"/>
    <property type="molecule type" value="Genomic_DNA"/>
</dbReference>
<feature type="transmembrane region" description="Helical" evidence="1">
    <location>
        <begin position="35"/>
        <end position="54"/>
    </location>
</feature>
<evidence type="ECO:0000256" key="1">
    <source>
        <dbReference type="SAM" id="Phobius"/>
    </source>
</evidence>
<organism evidence="2 3">
    <name type="scientific">Propioniferax innocua</name>
    <dbReference type="NCBI Taxonomy" id="1753"/>
    <lineage>
        <taxon>Bacteria</taxon>
        <taxon>Bacillati</taxon>
        <taxon>Actinomycetota</taxon>
        <taxon>Actinomycetes</taxon>
        <taxon>Propionibacteriales</taxon>
        <taxon>Propionibacteriaceae</taxon>
        <taxon>Propioniferax</taxon>
    </lineage>
</organism>
<dbReference type="Proteomes" id="UP000316196">
    <property type="component" value="Unassembled WGS sequence"/>
</dbReference>
<evidence type="ECO:0000313" key="2">
    <source>
        <dbReference type="EMBL" id="TQL62904.1"/>
    </source>
</evidence>
<proteinExistence type="predicted"/>
<evidence type="ECO:0000313" key="3">
    <source>
        <dbReference type="Proteomes" id="UP000316196"/>
    </source>
</evidence>
<dbReference type="OrthoDB" id="3734098at2"/>
<name>A0A542ZRC2_9ACTN</name>
<keyword evidence="1" id="KW-0812">Transmembrane</keyword>
<keyword evidence="1" id="KW-0472">Membrane</keyword>
<sequence length="80" mass="9195">MKRIMIPFVMFLSTVLVGTVAIAIAQDAIGWGWWWVVPMSGGIILTILMFRLLVQRALERQNAEDRRLDELERQNRKPGA</sequence>
<protein>
    <submittedName>
        <fullName evidence="2">Uncharacterized protein</fullName>
    </submittedName>
</protein>
<accession>A0A542ZRC2</accession>
<keyword evidence="1" id="KW-1133">Transmembrane helix</keyword>
<comment type="caution">
    <text evidence="2">The sequence shown here is derived from an EMBL/GenBank/DDBJ whole genome shotgun (WGS) entry which is preliminary data.</text>
</comment>
<dbReference type="AlphaFoldDB" id="A0A542ZRC2"/>